<evidence type="ECO:0000313" key="5">
    <source>
        <dbReference type="EMBL" id="KOX94410.1"/>
    </source>
</evidence>
<dbReference type="Proteomes" id="UP000037729">
    <property type="component" value="Unassembled WGS sequence"/>
</dbReference>
<evidence type="ECO:0000256" key="3">
    <source>
        <dbReference type="ARBA" id="ARBA00023239"/>
    </source>
</evidence>
<dbReference type="InterPro" id="IPR050147">
    <property type="entry name" value="Ser/Thr_Dehydratase"/>
</dbReference>
<dbReference type="OrthoDB" id="341080at2157"/>
<dbReference type="PANTHER" id="PTHR48078">
    <property type="entry name" value="THREONINE DEHYDRATASE, MITOCHONDRIAL-RELATED"/>
    <property type="match status" value="1"/>
</dbReference>
<protein>
    <submittedName>
        <fullName evidence="5">Threonine synthase</fullName>
    </submittedName>
</protein>
<dbReference type="GO" id="GO:0009097">
    <property type="term" value="P:isoleucine biosynthetic process"/>
    <property type="evidence" value="ECO:0007669"/>
    <property type="project" value="TreeGrafter"/>
</dbReference>
<dbReference type="Pfam" id="PF00291">
    <property type="entry name" value="PALP"/>
    <property type="match status" value="1"/>
</dbReference>
<feature type="domain" description="Tryptophan synthase beta chain-like PALP" evidence="4">
    <location>
        <begin position="68"/>
        <end position="369"/>
    </location>
</feature>
<dbReference type="GO" id="GO:0003941">
    <property type="term" value="F:L-serine ammonia-lyase activity"/>
    <property type="evidence" value="ECO:0007669"/>
    <property type="project" value="TreeGrafter"/>
</dbReference>
<dbReference type="AlphaFoldDB" id="A0A0N1IUS0"/>
<dbReference type="STRING" id="1705562.AMS69_00690"/>
<sequence>METTAAFRGLTCTACGAETDSTADRCPDCGGVLVGDYDVPELTPAALPDTTGPGRYEPLRPFPHDATVTLGEGATPLVPVPDLAEELGVDAVYVKDEGRNPTASLGDRKLSLSVTAATQRGTERVVTPSTGNGAQASAAYAARAGVESKGFVPSRCPFLNKAMVNVHGGDMRVVEGRYDDAVAAFDEELAEAADGWVPVAPGHPFRIEGAKSVAFETADDLDWAVPDAVVHPTGHGETVVGLERGFQTAADSGLTESVPRIYAAQPDSAAAIADAAREGDDEPATVEHPDTIVGPLEVPDPAAGTAALDSLERSGGGGVAVPDKDILAGAVDGCEMGPETGATGGTAIAGARALADDGAFDGDDVVVLVNPVAGSKEADLLRSHLMSQGI</sequence>
<keyword evidence="3" id="KW-0456">Lyase</keyword>
<dbReference type="Gene3D" id="3.40.50.1100">
    <property type="match status" value="2"/>
</dbReference>
<evidence type="ECO:0000313" key="6">
    <source>
        <dbReference type="Proteomes" id="UP000037729"/>
    </source>
</evidence>
<dbReference type="GO" id="GO:0006565">
    <property type="term" value="P:L-serine catabolic process"/>
    <property type="evidence" value="ECO:0007669"/>
    <property type="project" value="TreeGrafter"/>
</dbReference>
<evidence type="ECO:0000256" key="1">
    <source>
        <dbReference type="ARBA" id="ARBA00001933"/>
    </source>
</evidence>
<evidence type="ECO:0000259" key="4">
    <source>
        <dbReference type="Pfam" id="PF00291"/>
    </source>
</evidence>
<name>A0A0N1IUS0_9EURY</name>
<dbReference type="PATRIC" id="fig|1705562.3.peg.1072"/>
<dbReference type="RefSeq" id="WP_053966183.1">
    <property type="nucleotide sequence ID" value="NZ_LIUF01000001.1"/>
</dbReference>
<dbReference type="SUPFAM" id="SSF53686">
    <property type="entry name" value="Tryptophan synthase beta subunit-like PLP-dependent enzymes"/>
    <property type="match status" value="1"/>
</dbReference>
<dbReference type="EMBL" id="LIUF01000001">
    <property type="protein sequence ID" value="KOX94410.1"/>
    <property type="molecule type" value="Genomic_DNA"/>
</dbReference>
<dbReference type="GO" id="GO:0004794">
    <property type="term" value="F:threonine deaminase activity"/>
    <property type="evidence" value="ECO:0007669"/>
    <property type="project" value="TreeGrafter"/>
</dbReference>
<dbReference type="InterPro" id="IPR036052">
    <property type="entry name" value="TrpB-like_PALP_sf"/>
</dbReference>
<proteinExistence type="predicted"/>
<comment type="cofactor">
    <cofactor evidence="1">
        <name>pyridoxal 5'-phosphate</name>
        <dbReference type="ChEBI" id="CHEBI:597326"/>
    </cofactor>
</comment>
<dbReference type="GO" id="GO:0006567">
    <property type="term" value="P:L-threonine catabolic process"/>
    <property type="evidence" value="ECO:0007669"/>
    <property type="project" value="TreeGrafter"/>
</dbReference>
<reference evidence="5 6" key="1">
    <citation type="submission" date="2015-08" db="EMBL/GenBank/DDBJ databases">
        <title>Genomes of Isolates from Cabo Rojo, PR.</title>
        <authorList>
            <person name="Sanchez-Nieves R.L."/>
            <person name="Montalvo-Rodriguez R."/>
        </authorList>
    </citation>
    <scope>NUCLEOTIDE SEQUENCE [LARGE SCALE GENOMIC DNA]</scope>
    <source>
        <strain evidence="5 6">SL3</strain>
    </source>
</reference>
<keyword evidence="6" id="KW-1185">Reference proteome</keyword>
<gene>
    <name evidence="5" type="ORF">AMS69_00690</name>
</gene>
<accession>A0A0N1IUS0</accession>
<organism evidence="5 6">
    <name type="scientific">Haloarcula rubripromontorii</name>
    <dbReference type="NCBI Taxonomy" id="1705562"/>
    <lineage>
        <taxon>Archaea</taxon>
        <taxon>Methanobacteriati</taxon>
        <taxon>Methanobacteriota</taxon>
        <taxon>Stenosarchaea group</taxon>
        <taxon>Halobacteria</taxon>
        <taxon>Halobacteriales</taxon>
        <taxon>Haloarculaceae</taxon>
        <taxon>Haloarcula</taxon>
    </lineage>
</organism>
<keyword evidence="2" id="KW-0663">Pyridoxal phosphate</keyword>
<dbReference type="PANTHER" id="PTHR48078:SF6">
    <property type="entry name" value="L-THREONINE DEHYDRATASE CATABOLIC TDCB"/>
    <property type="match status" value="1"/>
</dbReference>
<dbReference type="InterPro" id="IPR001926">
    <property type="entry name" value="TrpB-like_PALP"/>
</dbReference>
<evidence type="ECO:0000256" key="2">
    <source>
        <dbReference type="ARBA" id="ARBA00022898"/>
    </source>
</evidence>
<comment type="caution">
    <text evidence="5">The sequence shown here is derived from an EMBL/GenBank/DDBJ whole genome shotgun (WGS) entry which is preliminary data.</text>
</comment>